<feature type="signal peptide" evidence="1">
    <location>
        <begin position="1"/>
        <end position="43"/>
    </location>
</feature>
<dbReference type="AlphaFoldDB" id="A0A9Q4AZ25"/>
<feature type="chain" id="PRO_5040229167" evidence="1">
    <location>
        <begin position="44"/>
        <end position="160"/>
    </location>
</feature>
<name>A0A9Q4AZ25_SALAG</name>
<accession>A0A9Q4AZ25</accession>
<keyword evidence="3" id="KW-1185">Reference proteome</keyword>
<dbReference type="EMBL" id="JABXYM010000001">
    <property type="protein sequence ID" value="MCR6095428.1"/>
    <property type="molecule type" value="Genomic_DNA"/>
</dbReference>
<evidence type="ECO:0000313" key="2">
    <source>
        <dbReference type="EMBL" id="MCR6095428.1"/>
    </source>
</evidence>
<sequence>MALTNNLILKGVRKIKVKFKKVILSFLCFLMAFGLLAPNLASASSPYVSANISVVKSSAETAPVQKSGQGEVGTQNVITKHLIKQAARYGGTALGNLIKRIPYNWAQRAGDAVGRWSNQVVNVIDMFDNYTYAGVYTALINMGVPPSDAAYIAQFLVFFL</sequence>
<dbReference type="Proteomes" id="UP001057753">
    <property type="component" value="Unassembled WGS sequence"/>
</dbReference>
<dbReference type="RefSeq" id="WP_257820194.1">
    <property type="nucleotide sequence ID" value="NZ_JABXYM010000001.1"/>
</dbReference>
<gene>
    <name evidence="2" type="ORF">HXA33_02640</name>
</gene>
<keyword evidence="1" id="KW-0732">Signal</keyword>
<comment type="caution">
    <text evidence="2">The sequence shown here is derived from an EMBL/GenBank/DDBJ whole genome shotgun (WGS) entry which is preliminary data.</text>
</comment>
<organism evidence="2 3">
    <name type="scientific">Salipaludibacillus agaradhaerens</name>
    <name type="common">Bacillus agaradhaerens</name>
    <dbReference type="NCBI Taxonomy" id="76935"/>
    <lineage>
        <taxon>Bacteria</taxon>
        <taxon>Bacillati</taxon>
        <taxon>Bacillota</taxon>
        <taxon>Bacilli</taxon>
        <taxon>Bacillales</taxon>
        <taxon>Bacillaceae</taxon>
    </lineage>
</organism>
<reference evidence="2" key="1">
    <citation type="submission" date="2020-06" db="EMBL/GenBank/DDBJ databases">
        <title>Insight into the genomes of haloalkaliphilic bacilli from Kenyan soda lakes.</title>
        <authorList>
            <person name="Mwirichia R."/>
            <person name="Villamizar G.C."/>
            <person name="Poehlein A."/>
            <person name="Mugweru J."/>
            <person name="Kipnyargis A."/>
            <person name="Kiplimo D."/>
            <person name="Orwa P."/>
            <person name="Daniel R."/>
        </authorList>
    </citation>
    <scope>NUCLEOTIDE SEQUENCE</scope>
    <source>
        <strain evidence="2">B1096_S55</strain>
    </source>
</reference>
<evidence type="ECO:0000256" key="1">
    <source>
        <dbReference type="SAM" id="SignalP"/>
    </source>
</evidence>
<proteinExistence type="predicted"/>
<protein>
    <submittedName>
        <fullName evidence="2">Uncharacterized protein</fullName>
    </submittedName>
</protein>
<evidence type="ECO:0000313" key="3">
    <source>
        <dbReference type="Proteomes" id="UP001057753"/>
    </source>
</evidence>